<keyword evidence="7" id="KW-1185">Reference proteome</keyword>
<evidence type="ECO:0000256" key="3">
    <source>
        <dbReference type="ARBA" id="ARBA00023212"/>
    </source>
</evidence>
<evidence type="ECO:0000313" key="7">
    <source>
        <dbReference type="Proteomes" id="UP000008983"/>
    </source>
</evidence>
<dbReference type="PANTHER" id="PTHR31144:SF1">
    <property type="entry name" value="UPF0602 PROTEIN C4ORF47"/>
    <property type="match status" value="1"/>
</dbReference>
<evidence type="ECO:0000256" key="5">
    <source>
        <dbReference type="ARBA" id="ARBA00035693"/>
    </source>
</evidence>
<protein>
    <recommendedName>
        <fullName evidence="5">Cilia-and flagella-associated protein 96</fullName>
    </recommendedName>
</protein>
<keyword evidence="3" id="KW-0206">Cytoskeleton</keyword>
<comment type="similarity">
    <text evidence="4">Belongs to the CFAP96 family.</text>
</comment>
<dbReference type="InParanoid" id="G0QLV3"/>
<evidence type="ECO:0000256" key="4">
    <source>
        <dbReference type="ARBA" id="ARBA00035656"/>
    </source>
</evidence>
<reference evidence="6 7" key="1">
    <citation type="submission" date="2011-07" db="EMBL/GenBank/DDBJ databases">
        <authorList>
            <person name="Coyne R."/>
            <person name="Brami D."/>
            <person name="Johnson J."/>
            <person name="Hostetler J."/>
            <person name="Hannick L."/>
            <person name="Clark T."/>
            <person name="Cassidy-Hanley D."/>
            <person name="Inman J."/>
        </authorList>
    </citation>
    <scope>NUCLEOTIDE SEQUENCE [LARGE SCALE GENOMIC DNA]</scope>
    <source>
        <strain evidence="6 7">G5</strain>
    </source>
</reference>
<comment type="subcellular location">
    <subcellularLocation>
        <location evidence="1">Cytoplasm</location>
        <location evidence="1">Cytoskeleton</location>
        <location evidence="1">Microtubule organizing center</location>
        <location evidence="1">Centrosome</location>
    </subcellularLocation>
</comment>
<name>G0QLV3_ICHMU</name>
<dbReference type="GO" id="GO:0005881">
    <property type="term" value="C:cytoplasmic microtubule"/>
    <property type="evidence" value="ECO:0007669"/>
    <property type="project" value="TreeGrafter"/>
</dbReference>
<dbReference type="GeneID" id="14909990"/>
<dbReference type="PANTHER" id="PTHR31144">
    <property type="entry name" value="UPF0602 PROTEIN C4ORF47"/>
    <property type="match status" value="1"/>
</dbReference>
<dbReference type="eggNOG" id="ENOG502R2IE">
    <property type="taxonomic scope" value="Eukaryota"/>
</dbReference>
<dbReference type="Pfam" id="PF15239">
    <property type="entry name" value="CFAP96-like"/>
    <property type="match status" value="1"/>
</dbReference>
<dbReference type="Proteomes" id="UP000008983">
    <property type="component" value="Unassembled WGS sequence"/>
</dbReference>
<dbReference type="GO" id="GO:0005813">
    <property type="term" value="C:centrosome"/>
    <property type="evidence" value="ECO:0007669"/>
    <property type="project" value="UniProtKB-SubCell"/>
</dbReference>
<evidence type="ECO:0000313" key="6">
    <source>
        <dbReference type="EMBL" id="EGR33803.1"/>
    </source>
</evidence>
<keyword evidence="2" id="KW-0963">Cytoplasm</keyword>
<accession>G0QLV3</accession>
<organism evidence="6 7">
    <name type="scientific">Ichthyophthirius multifiliis</name>
    <name type="common">White spot disease agent</name>
    <name type="synonym">Ich</name>
    <dbReference type="NCBI Taxonomy" id="5932"/>
    <lineage>
        <taxon>Eukaryota</taxon>
        <taxon>Sar</taxon>
        <taxon>Alveolata</taxon>
        <taxon>Ciliophora</taxon>
        <taxon>Intramacronucleata</taxon>
        <taxon>Oligohymenophorea</taxon>
        <taxon>Hymenostomatida</taxon>
        <taxon>Ophryoglenina</taxon>
        <taxon>Ichthyophthirius</taxon>
    </lineage>
</organism>
<dbReference type="EMBL" id="GL983313">
    <property type="protein sequence ID" value="EGR33803.1"/>
    <property type="molecule type" value="Genomic_DNA"/>
</dbReference>
<dbReference type="AlphaFoldDB" id="G0QLV3"/>
<dbReference type="InterPro" id="IPR029358">
    <property type="entry name" value="CFAP96"/>
</dbReference>
<dbReference type="RefSeq" id="XP_004039027.1">
    <property type="nucleotide sequence ID" value="XM_004038979.1"/>
</dbReference>
<sequence length="264" mass="31335">MSEEKEQMIKTLRQKALQDTEKVAQAQRFALFSQPPPLAVGDDSLFQKKKFKKNENGKIETQPRNIQVSCPKKGKIKSSYFSLLGFTTIGDKYIDQDRIIKQDELNKKNLLSKIKYLNLQVHINQQQNQNMSIYQKQFIKQKIIKIMMEGSLLLQKIYLQVQQLKIYLNSHNIWLILMIEHVNQYLKKDQNILIFLKINPHLNPNLQEENLLQKTVNYMDLRDQYNLKHPKKQNLIFINMIILLNHQVLLKKVEEVQSEKFMNI</sequence>
<gene>
    <name evidence="6" type="ORF">IMG5_037140</name>
</gene>
<evidence type="ECO:0000256" key="2">
    <source>
        <dbReference type="ARBA" id="ARBA00022490"/>
    </source>
</evidence>
<proteinExistence type="inferred from homology"/>
<evidence type="ECO:0000256" key="1">
    <source>
        <dbReference type="ARBA" id="ARBA00004300"/>
    </source>
</evidence>